<gene>
    <name evidence="9" type="ORF">FDK13_15185</name>
</gene>
<keyword evidence="2" id="KW-1003">Cell membrane</keyword>
<keyword evidence="5 6" id="KW-0472">Membrane</keyword>
<organism evidence="9 10">
    <name type="scientific">Dyadobacter frigoris</name>
    <dbReference type="NCBI Taxonomy" id="2576211"/>
    <lineage>
        <taxon>Bacteria</taxon>
        <taxon>Pseudomonadati</taxon>
        <taxon>Bacteroidota</taxon>
        <taxon>Cytophagia</taxon>
        <taxon>Cytophagales</taxon>
        <taxon>Spirosomataceae</taxon>
        <taxon>Dyadobacter</taxon>
    </lineage>
</organism>
<reference evidence="9 10" key="1">
    <citation type="submission" date="2019-05" db="EMBL/GenBank/DDBJ databases">
        <title>Dyadobacter AR-3-8 sp. nov., isolated from arctic soil.</title>
        <authorList>
            <person name="Chaudhary D.K."/>
        </authorList>
    </citation>
    <scope>NUCLEOTIDE SEQUENCE [LARGE SCALE GENOMIC DNA]</scope>
    <source>
        <strain evidence="9 10">AR-3-8</strain>
    </source>
</reference>
<dbReference type="PANTHER" id="PTHR30572">
    <property type="entry name" value="MEMBRANE COMPONENT OF TRANSPORTER-RELATED"/>
    <property type="match status" value="1"/>
</dbReference>
<dbReference type="InterPro" id="IPR025857">
    <property type="entry name" value="MacB_PCD"/>
</dbReference>
<feature type="transmembrane region" description="Helical" evidence="6">
    <location>
        <begin position="429"/>
        <end position="454"/>
    </location>
</feature>
<dbReference type="EMBL" id="SZVO01000006">
    <property type="protein sequence ID" value="TKT91704.1"/>
    <property type="molecule type" value="Genomic_DNA"/>
</dbReference>
<feature type="domain" description="ABC3 transporter permease C-terminal" evidence="7">
    <location>
        <begin position="299"/>
        <end position="414"/>
    </location>
</feature>
<dbReference type="Proteomes" id="UP000304900">
    <property type="component" value="Unassembled WGS sequence"/>
</dbReference>
<evidence type="ECO:0000256" key="3">
    <source>
        <dbReference type="ARBA" id="ARBA00022692"/>
    </source>
</evidence>
<feature type="domain" description="MacB-like periplasmic core" evidence="8">
    <location>
        <begin position="25"/>
        <end position="239"/>
    </location>
</feature>
<keyword evidence="4 6" id="KW-1133">Transmembrane helix</keyword>
<keyword evidence="10" id="KW-1185">Reference proteome</keyword>
<evidence type="ECO:0000313" key="9">
    <source>
        <dbReference type="EMBL" id="TKT91704.1"/>
    </source>
</evidence>
<comment type="subcellular location">
    <subcellularLocation>
        <location evidence="1">Cell membrane</location>
        <topology evidence="1">Multi-pass membrane protein</topology>
    </subcellularLocation>
</comment>
<dbReference type="GO" id="GO:0005886">
    <property type="term" value="C:plasma membrane"/>
    <property type="evidence" value="ECO:0007669"/>
    <property type="project" value="UniProtKB-SubCell"/>
</dbReference>
<evidence type="ECO:0000313" key="10">
    <source>
        <dbReference type="Proteomes" id="UP000304900"/>
    </source>
</evidence>
<evidence type="ECO:0000256" key="2">
    <source>
        <dbReference type="ARBA" id="ARBA00022475"/>
    </source>
</evidence>
<dbReference type="InterPro" id="IPR050250">
    <property type="entry name" value="Macrolide_Exporter_MacB"/>
</dbReference>
<accession>A0A4U6DBJ2</accession>
<dbReference type="GO" id="GO:0022857">
    <property type="term" value="F:transmembrane transporter activity"/>
    <property type="evidence" value="ECO:0007669"/>
    <property type="project" value="TreeGrafter"/>
</dbReference>
<comment type="caution">
    <text evidence="9">The sequence shown here is derived from an EMBL/GenBank/DDBJ whole genome shotgun (WGS) entry which is preliminary data.</text>
</comment>
<feature type="domain" description="ABC3 transporter permease C-terminal" evidence="7">
    <location>
        <begin position="686"/>
        <end position="799"/>
    </location>
</feature>
<feature type="transmembrane region" description="Helical" evidence="6">
    <location>
        <begin position="292"/>
        <end position="314"/>
    </location>
</feature>
<feature type="transmembrane region" description="Helical" evidence="6">
    <location>
        <begin position="21"/>
        <end position="43"/>
    </location>
</feature>
<evidence type="ECO:0000259" key="7">
    <source>
        <dbReference type="Pfam" id="PF02687"/>
    </source>
</evidence>
<keyword evidence="3 6" id="KW-0812">Transmembrane</keyword>
<evidence type="ECO:0000256" key="4">
    <source>
        <dbReference type="ARBA" id="ARBA00022989"/>
    </source>
</evidence>
<feature type="transmembrane region" description="Helical" evidence="6">
    <location>
        <begin position="735"/>
        <end position="755"/>
    </location>
</feature>
<feature type="transmembrane region" description="Helical" evidence="6">
    <location>
        <begin position="386"/>
        <end position="408"/>
    </location>
</feature>
<dbReference type="AlphaFoldDB" id="A0A4U6DBJ2"/>
<evidence type="ECO:0000259" key="8">
    <source>
        <dbReference type="Pfam" id="PF12704"/>
    </source>
</evidence>
<dbReference type="Pfam" id="PF12704">
    <property type="entry name" value="MacB_PCD"/>
    <property type="match status" value="1"/>
</dbReference>
<evidence type="ECO:0000256" key="5">
    <source>
        <dbReference type="ARBA" id="ARBA00023136"/>
    </source>
</evidence>
<dbReference type="InterPro" id="IPR003838">
    <property type="entry name" value="ABC3_permease_C"/>
</dbReference>
<dbReference type="OrthoDB" id="5933722at2"/>
<feature type="transmembrane region" description="Helical" evidence="6">
    <location>
        <begin position="767"/>
        <end position="789"/>
    </location>
</feature>
<proteinExistence type="predicted"/>
<feature type="transmembrane region" description="Helical" evidence="6">
    <location>
        <begin position="339"/>
        <end position="366"/>
    </location>
</feature>
<dbReference type="RefSeq" id="WP_137340849.1">
    <property type="nucleotide sequence ID" value="NZ_SZVO01000006.1"/>
</dbReference>
<name>A0A4U6DBJ2_9BACT</name>
<evidence type="ECO:0000256" key="1">
    <source>
        <dbReference type="ARBA" id="ARBA00004651"/>
    </source>
</evidence>
<feature type="transmembrane region" description="Helical" evidence="6">
    <location>
        <begin position="683"/>
        <end position="707"/>
    </location>
</feature>
<dbReference type="PANTHER" id="PTHR30572:SF18">
    <property type="entry name" value="ABC-TYPE MACROLIDE FAMILY EXPORT SYSTEM PERMEASE COMPONENT 2"/>
    <property type="match status" value="1"/>
</dbReference>
<protein>
    <submittedName>
        <fullName evidence="9">FtsX-like permease family protein</fullName>
    </submittedName>
</protein>
<sequence>MIRNYFKIAFRNLWKSKGYASINIVGLSVAFCISIFLFLTAYFQLSFDLFHKDGDRIFQAYLFSNNPEKEEKGSSMPMPLTPALKAEYPEVEAAARLMNGSSLVEYKGKYFDKQVMLTDPDFLKIFSFPMLKGSAETALNDLSNIVISQNMAKAVFGSEDPVGKQIQLGSDGGNQKQYIVTGVLGDFPDNSTIQYDAFIRIENHEGYQREKDHWDAMSHNVYLKLTPNADQASFEKRMKSFSKKYFADNITGLIKRGAKPDERGDIFAVRLQKLANIHFDKDISGGASSVTLIYALMGIACFILLIACINFINLSVARSFTRAREVGVRKSLGALKNQLFVQIWGETSMICFVGFLAGLLLAYALLPQFNATFKGKLTLAYVFQPDTLAIIFGLFLLVTLIAGGYPAWQMSKFNAVEVLKGKITLKRPGILRNSLIVTQFTLSSLLICCTIIAIQQVVFLRTQPLGFNKDQVISIPVGNKANGQQVLRRMHNELDNDPTILGISGSAVNLGVGKDHSTSRSVIGFTYKEKEISSDWVSVDYEYAKTLGIKLLDGREFDRAYPTDSLDRVIITEQMAKMIGEKDPVGKYFQTDTAGVKYQIIGLVPDFHLYSLKADQKPITLHLSHSESINYIFVRVTPRSLAGAMDKLKLVWKEVAPQADFIGSYMDENTDSWYKEEERLSQIFSLASGVAILLSCLGLFAVALMVIEQRTKEIGVRKVLGASISSIVYTLSEDFVKMVILSIIIATPLAWFFMQKWLDNYSYRIEISAWIFVAVGISAIVIALATVSFQSIKAALMNPVKSLKSE</sequence>
<evidence type="ECO:0000256" key="6">
    <source>
        <dbReference type="SAM" id="Phobius"/>
    </source>
</evidence>
<dbReference type="Pfam" id="PF02687">
    <property type="entry name" value="FtsX"/>
    <property type="match status" value="2"/>
</dbReference>